<feature type="domain" description="HTH merR-type" evidence="2">
    <location>
        <begin position="12"/>
        <end position="80"/>
    </location>
</feature>
<dbReference type="AlphaFoldDB" id="A0A5C8NEE9"/>
<evidence type="ECO:0000313" key="3">
    <source>
        <dbReference type="EMBL" id="TXL57391.1"/>
    </source>
</evidence>
<keyword evidence="1" id="KW-0238">DNA-binding</keyword>
<dbReference type="GO" id="GO:0003677">
    <property type="term" value="F:DNA binding"/>
    <property type="evidence" value="ECO:0007669"/>
    <property type="project" value="UniProtKB-KW"/>
</dbReference>
<dbReference type="InterPro" id="IPR000551">
    <property type="entry name" value="MerR-type_HTH_dom"/>
</dbReference>
<reference evidence="3 4" key="1">
    <citation type="submission" date="2019-06" db="EMBL/GenBank/DDBJ databases">
        <title>Aeromicrobium sp. nov., isolated from a maize field.</title>
        <authorList>
            <person name="Lin S.-Y."/>
            <person name="Tsai C.-F."/>
            <person name="Young C.-C."/>
        </authorList>
    </citation>
    <scope>NUCLEOTIDE SEQUENCE [LARGE SCALE GENOMIC DNA]</scope>
    <source>
        <strain evidence="3 4">CC-CFT486</strain>
    </source>
</reference>
<organism evidence="3 4">
    <name type="scientific">Aeromicrobium terrae</name>
    <dbReference type="NCBI Taxonomy" id="2498846"/>
    <lineage>
        <taxon>Bacteria</taxon>
        <taxon>Bacillati</taxon>
        <taxon>Actinomycetota</taxon>
        <taxon>Actinomycetes</taxon>
        <taxon>Propionibacteriales</taxon>
        <taxon>Nocardioidaceae</taxon>
        <taxon>Aeromicrobium</taxon>
    </lineage>
</organism>
<evidence type="ECO:0000313" key="4">
    <source>
        <dbReference type="Proteomes" id="UP000321571"/>
    </source>
</evidence>
<dbReference type="Proteomes" id="UP000321571">
    <property type="component" value="Unassembled WGS sequence"/>
</dbReference>
<accession>A0A5C8NEE9</accession>
<comment type="caution">
    <text evidence="3">The sequence shown here is derived from an EMBL/GenBank/DDBJ whole genome shotgun (WGS) entry which is preliminary data.</text>
</comment>
<dbReference type="PRINTS" id="PR00040">
    <property type="entry name" value="HTHMERR"/>
</dbReference>
<dbReference type="SUPFAM" id="SSF46955">
    <property type="entry name" value="Putative DNA-binding domain"/>
    <property type="match status" value="1"/>
</dbReference>
<dbReference type="EMBL" id="VDUX01000007">
    <property type="protein sequence ID" value="TXL57391.1"/>
    <property type="molecule type" value="Genomic_DNA"/>
</dbReference>
<name>A0A5C8NEE9_9ACTN</name>
<dbReference type="GO" id="GO:0003700">
    <property type="term" value="F:DNA-binding transcription factor activity"/>
    <property type="evidence" value="ECO:0007669"/>
    <property type="project" value="InterPro"/>
</dbReference>
<dbReference type="PANTHER" id="PTHR30204">
    <property type="entry name" value="REDOX-CYCLING DRUG-SENSING TRANSCRIPTIONAL ACTIVATOR SOXR"/>
    <property type="match status" value="1"/>
</dbReference>
<keyword evidence="4" id="KW-1185">Reference proteome</keyword>
<proteinExistence type="predicted"/>
<sequence>MSIVTEPAADELMTVDELSAEAGLSVRTTRYYASLGLLPPPTRRGRLAYYDEGHLARLSLIRTLQSNGFTLAAIESYVRRIPESTTPGHLAMQQAVLQAWAPAEHTRLDRAGLEAHAGRALDDEQLDVLVRSGVLVRHGAGSNGDEFEPLPGFEVGVELFDLTLGVDVVVEAATTIEKHMTALADDLSDIMRRGVMLPNRASGGPDVEQTIKRLQALSVQAVVTGFQRATHDLITRTFDRSQQEAP</sequence>
<dbReference type="PANTHER" id="PTHR30204:SF93">
    <property type="entry name" value="HTH MERR-TYPE DOMAIN-CONTAINING PROTEIN"/>
    <property type="match status" value="1"/>
</dbReference>
<protein>
    <submittedName>
        <fullName evidence="3">MerR family transcriptional regulator</fullName>
    </submittedName>
</protein>
<dbReference type="InterPro" id="IPR047057">
    <property type="entry name" value="MerR_fam"/>
</dbReference>
<dbReference type="InterPro" id="IPR009061">
    <property type="entry name" value="DNA-bd_dom_put_sf"/>
</dbReference>
<gene>
    <name evidence="3" type="ORF">FHP06_13465</name>
</gene>
<dbReference type="OrthoDB" id="6716891at2"/>
<dbReference type="SMART" id="SM00422">
    <property type="entry name" value="HTH_MERR"/>
    <property type="match status" value="1"/>
</dbReference>
<evidence type="ECO:0000259" key="2">
    <source>
        <dbReference type="PROSITE" id="PS50937"/>
    </source>
</evidence>
<evidence type="ECO:0000256" key="1">
    <source>
        <dbReference type="ARBA" id="ARBA00023125"/>
    </source>
</evidence>
<dbReference type="PROSITE" id="PS50937">
    <property type="entry name" value="HTH_MERR_2"/>
    <property type="match status" value="1"/>
</dbReference>
<dbReference type="Gene3D" id="1.10.1660.10">
    <property type="match status" value="1"/>
</dbReference>
<dbReference type="RefSeq" id="WP_147687324.1">
    <property type="nucleotide sequence ID" value="NZ_VDUX01000007.1"/>
</dbReference>
<dbReference type="Pfam" id="PF13411">
    <property type="entry name" value="MerR_1"/>
    <property type="match status" value="1"/>
</dbReference>